<evidence type="ECO:0000313" key="2">
    <source>
        <dbReference type="EMBL" id="CAE0388824.1"/>
    </source>
</evidence>
<dbReference type="AlphaFoldDB" id="A0A7S3KN76"/>
<evidence type="ECO:0000256" key="1">
    <source>
        <dbReference type="SAM" id="MobiDB-lite"/>
    </source>
</evidence>
<protein>
    <submittedName>
        <fullName evidence="2">Uncharacterized protein</fullName>
    </submittedName>
</protein>
<accession>A0A7S3KN76</accession>
<proteinExistence type="predicted"/>
<name>A0A7S3KN76_EUPCR</name>
<organism evidence="2">
    <name type="scientific">Euplotes crassus</name>
    <dbReference type="NCBI Taxonomy" id="5936"/>
    <lineage>
        <taxon>Eukaryota</taxon>
        <taxon>Sar</taxon>
        <taxon>Alveolata</taxon>
        <taxon>Ciliophora</taxon>
        <taxon>Intramacronucleata</taxon>
        <taxon>Spirotrichea</taxon>
        <taxon>Hypotrichia</taxon>
        <taxon>Euplotida</taxon>
        <taxon>Euplotidae</taxon>
        <taxon>Moneuplotes</taxon>
    </lineage>
</organism>
<sequence>MEDSSIKKRFDSEQRDSEFFLWQSEDVDLDDPNESPTEKQMIYRFNSHPSLLVENKGKTKRGDFCCSNTTKNISMDSDIKFKSLFGSKTFKEKTMNNHELSLPPTHKMAKRRDNKFSKNSQDSKKESCAITQMSFFPKNIKST</sequence>
<gene>
    <name evidence="2" type="ORF">ECRA1380_LOCUS13796</name>
</gene>
<reference evidence="2" key="1">
    <citation type="submission" date="2021-01" db="EMBL/GenBank/DDBJ databases">
        <authorList>
            <person name="Corre E."/>
            <person name="Pelletier E."/>
            <person name="Niang G."/>
            <person name="Scheremetjew M."/>
            <person name="Finn R."/>
            <person name="Kale V."/>
            <person name="Holt S."/>
            <person name="Cochrane G."/>
            <person name="Meng A."/>
            <person name="Brown T."/>
            <person name="Cohen L."/>
        </authorList>
    </citation>
    <scope>NUCLEOTIDE SEQUENCE</scope>
    <source>
        <strain evidence="2">CT5</strain>
    </source>
</reference>
<dbReference type="EMBL" id="HBIK01029416">
    <property type="protein sequence ID" value="CAE0388824.1"/>
    <property type="molecule type" value="Transcribed_RNA"/>
</dbReference>
<feature type="region of interest" description="Disordered" evidence="1">
    <location>
        <begin position="95"/>
        <end position="128"/>
    </location>
</feature>